<evidence type="ECO:0000313" key="1">
    <source>
        <dbReference type="EMBL" id="UDL15822.1"/>
    </source>
</evidence>
<gene>
    <name evidence="2" type="primary">332</name>
    <name evidence="1" type="synonym">31</name>
    <name evidence="1" type="ORF">SEA_PUMPERNICKEL_31</name>
    <name evidence="2" type="ORF">SEA_PUMPERNICKEL_332</name>
</gene>
<proteinExistence type="predicted"/>
<accession>A0AAE9C312</accession>
<dbReference type="Proteomes" id="UP000827768">
    <property type="component" value="Segment"/>
</dbReference>
<sequence length="41" mass="4499">MASVTVHLTDSDDVAATLRDIAAQIEDGFTSGYYPHWTLTE</sequence>
<protein>
    <submittedName>
        <fullName evidence="2">Uncharacterized protein</fullName>
    </submittedName>
</protein>
<dbReference type="EMBL" id="OK040790">
    <property type="protein sequence ID" value="UDL16082.1"/>
    <property type="molecule type" value="Genomic_DNA"/>
</dbReference>
<evidence type="ECO:0000313" key="2">
    <source>
        <dbReference type="EMBL" id="UDL16082.1"/>
    </source>
</evidence>
<dbReference type="RefSeq" id="YP_010755322.1">
    <property type="nucleotide sequence ID" value="NC_073468.1"/>
</dbReference>
<dbReference type="KEGG" id="vg:80019973"/>
<dbReference type="EMBL" id="OK040790">
    <property type="protein sequence ID" value="UDL15822.1"/>
    <property type="molecule type" value="Genomic_DNA"/>
</dbReference>
<organism evidence="2 3">
    <name type="scientific">Microbacterium phage Pumpernickel</name>
    <dbReference type="NCBI Taxonomy" id="2885983"/>
    <lineage>
        <taxon>Viruses</taxon>
        <taxon>Duplodnaviria</taxon>
        <taxon>Heunggongvirae</taxon>
        <taxon>Uroviricota</taxon>
        <taxon>Caudoviricetes</taxon>
        <taxon>Pumpernickelvirus</taxon>
        <taxon>Pumpernickelvirus pumpernickel</taxon>
    </lineage>
</organism>
<reference evidence="2" key="1">
    <citation type="submission" date="2021-09" db="EMBL/GenBank/DDBJ databases">
        <authorList>
            <person name="Andersen S.H."/>
            <person name="Beall E.A."/>
            <person name="Cappelle B."/>
            <person name="Falteisek K.J."/>
            <person name="Fenske B.A."/>
            <person name="Gansluckner N.W."/>
            <person name="Gilbertson S.M."/>
            <person name="Krings K.J."/>
            <person name="Mobeck M."/>
            <person name="Odeku J.O."/>
            <person name="Poncelet M.E."/>
            <person name="Rohr J.R."/>
            <person name="Rolands L."/>
            <person name="Whipple C.D."/>
            <person name="Whipple E.M."/>
            <person name="Spring A.M."/>
            <person name="Klyczek K."/>
            <person name="Garlena R.A."/>
            <person name="Russell D.A."/>
            <person name="Pope W.H."/>
            <person name="Jacobs-Sera D."/>
            <person name="Hatfull G.F."/>
        </authorList>
    </citation>
    <scope>NUCLEOTIDE SEQUENCE</scope>
</reference>
<name>A0AAE9C312_9CAUD</name>
<keyword evidence="3" id="KW-1185">Reference proteome</keyword>
<dbReference type="GeneID" id="80019973"/>
<evidence type="ECO:0000313" key="3">
    <source>
        <dbReference type="Proteomes" id="UP000827768"/>
    </source>
</evidence>